<comment type="caution">
    <text evidence="2">The sequence shown here is derived from an EMBL/GenBank/DDBJ whole genome shotgun (WGS) entry which is preliminary data.</text>
</comment>
<dbReference type="EMBL" id="JACJII010000001">
    <property type="protein sequence ID" value="MBA9001838.1"/>
    <property type="molecule type" value="Genomic_DNA"/>
</dbReference>
<dbReference type="NCBIfam" id="NF038083">
    <property type="entry name" value="CU044_5270_fam"/>
    <property type="match status" value="1"/>
</dbReference>
<organism evidence="2 3">
    <name type="scientific">Thermomonospora cellulosilytica</name>
    <dbReference type="NCBI Taxonomy" id="1411118"/>
    <lineage>
        <taxon>Bacteria</taxon>
        <taxon>Bacillati</taxon>
        <taxon>Actinomycetota</taxon>
        <taxon>Actinomycetes</taxon>
        <taxon>Streptosporangiales</taxon>
        <taxon>Thermomonosporaceae</taxon>
        <taxon>Thermomonospora</taxon>
    </lineage>
</organism>
<proteinExistence type="predicted"/>
<dbReference type="InterPro" id="IPR047789">
    <property type="entry name" value="CU044_5270-like"/>
</dbReference>
<sequence>MNLPPEPRDMPPGRHAARRAHLMREMTARPPMRHRRLLVGGALTAALAGGITAALVIAPATSVGGRPPAANAEAAEVFHRAANAAETSPDPAPRPGQFLYVESRQVQNAVPGRPASATRRKVWLPADRRDPGLLLSDMGGRTWERIWLCDRELGIDEKSGVAAQSAVRPPARCDYGHPVVRNDLPTDPGRMHAWLYRNSQGGNPPDVQAFVTVGDTLREAYVPPAALSAMFKAAARIPGVTVTDRALDFADRRGIAVGQTWQGVRRELIFDAGTYRLLGEREVVDYDTSFRPTGGSTPLAPSGEPSDLPSATPSAPVPTPPPGRPSDEPSDLPSAVPTGKPITPPQRTMKEGTVLYQSATLKTAVTDELGETP</sequence>
<protein>
    <submittedName>
        <fullName evidence="2">Uncharacterized protein</fullName>
    </submittedName>
</protein>
<reference evidence="2 3" key="1">
    <citation type="submission" date="2020-08" db="EMBL/GenBank/DDBJ databases">
        <title>Sequencing the genomes of 1000 actinobacteria strains.</title>
        <authorList>
            <person name="Klenk H.-P."/>
        </authorList>
    </citation>
    <scope>NUCLEOTIDE SEQUENCE [LARGE SCALE GENOMIC DNA]</scope>
    <source>
        <strain evidence="2 3">DSM 45823</strain>
    </source>
</reference>
<evidence type="ECO:0000313" key="3">
    <source>
        <dbReference type="Proteomes" id="UP000539313"/>
    </source>
</evidence>
<feature type="compositionally biased region" description="Pro residues" evidence="1">
    <location>
        <begin position="315"/>
        <end position="324"/>
    </location>
</feature>
<evidence type="ECO:0000256" key="1">
    <source>
        <dbReference type="SAM" id="MobiDB-lite"/>
    </source>
</evidence>
<dbReference type="AlphaFoldDB" id="A0A7W3MTY2"/>
<accession>A0A7W3MTY2</accession>
<name>A0A7W3MTY2_9ACTN</name>
<dbReference type="Proteomes" id="UP000539313">
    <property type="component" value="Unassembled WGS sequence"/>
</dbReference>
<gene>
    <name evidence="2" type="ORF">HNR21_000720</name>
</gene>
<evidence type="ECO:0000313" key="2">
    <source>
        <dbReference type="EMBL" id="MBA9001838.1"/>
    </source>
</evidence>
<feature type="region of interest" description="Disordered" evidence="1">
    <location>
        <begin position="288"/>
        <end position="373"/>
    </location>
</feature>
<keyword evidence="3" id="KW-1185">Reference proteome</keyword>
<dbReference type="RefSeq" id="WP_182704029.1">
    <property type="nucleotide sequence ID" value="NZ_JACJII010000001.1"/>
</dbReference>